<keyword evidence="8" id="KW-1185">Reference proteome</keyword>
<name>A0A4Z0H735_9ACTN</name>
<dbReference type="Gene3D" id="1.10.10.10">
    <property type="entry name" value="Winged helix-like DNA-binding domain superfamily/Winged helix DNA-binding domain"/>
    <property type="match status" value="1"/>
</dbReference>
<protein>
    <submittedName>
        <fullName evidence="7">Crp/Fnr family transcriptional regulator</fullName>
    </submittedName>
</protein>
<dbReference type="InterPro" id="IPR012318">
    <property type="entry name" value="HTH_CRP"/>
</dbReference>
<dbReference type="OrthoDB" id="41390at2"/>
<organism evidence="7 8">
    <name type="scientific">Streptomyces palmae</name>
    <dbReference type="NCBI Taxonomy" id="1701085"/>
    <lineage>
        <taxon>Bacteria</taxon>
        <taxon>Bacillati</taxon>
        <taxon>Actinomycetota</taxon>
        <taxon>Actinomycetes</taxon>
        <taxon>Kitasatosporales</taxon>
        <taxon>Streptomycetaceae</taxon>
        <taxon>Streptomyces</taxon>
    </lineage>
</organism>
<dbReference type="PROSITE" id="PS50042">
    <property type="entry name" value="CNMP_BINDING_3"/>
    <property type="match status" value="1"/>
</dbReference>
<dbReference type="CDD" id="cd00038">
    <property type="entry name" value="CAP_ED"/>
    <property type="match status" value="1"/>
</dbReference>
<dbReference type="InterPro" id="IPR000595">
    <property type="entry name" value="cNMP-bd_dom"/>
</dbReference>
<evidence type="ECO:0000256" key="3">
    <source>
        <dbReference type="ARBA" id="ARBA00023163"/>
    </source>
</evidence>
<dbReference type="EMBL" id="SRID01000179">
    <property type="protein sequence ID" value="TGB05784.1"/>
    <property type="molecule type" value="Genomic_DNA"/>
</dbReference>
<proteinExistence type="predicted"/>
<dbReference type="RefSeq" id="WP_135340275.1">
    <property type="nucleotide sequence ID" value="NZ_JBHLTX010000012.1"/>
</dbReference>
<dbReference type="PANTHER" id="PTHR24567">
    <property type="entry name" value="CRP FAMILY TRANSCRIPTIONAL REGULATORY PROTEIN"/>
    <property type="match status" value="1"/>
</dbReference>
<keyword evidence="2" id="KW-0238">DNA-binding</keyword>
<dbReference type="InterPro" id="IPR018490">
    <property type="entry name" value="cNMP-bd_dom_sf"/>
</dbReference>
<evidence type="ECO:0000313" key="7">
    <source>
        <dbReference type="EMBL" id="TGB05784.1"/>
    </source>
</evidence>
<feature type="region of interest" description="Disordered" evidence="4">
    <location>
        <begin position="1"/>
        <end position="31"/>
    </location>
</feature>
<sequence>MDGRSTDGRSTGLGTGGRRPRNAWAWPPASLLGGLPPEGRDRLLGLGAQVRYEADRVLMREAEETGFVLVLLDGVVKATGRAHDGRDALLAVRMGGDLVGEFAAVDGRPRSATVTTCGPVAARMVTRGDFLDCVRRNPGIAHAVNTSIVTKLRAANTHRVDFTGCDSFTRLARVLHQIAMTYGERSGRGAVIRWPLTQPELATLSGAAEPTVHRALRRLRDSGVVSTGYRTIRVDDLARLAGLAFD</sequence>
<evidence type="ECO:0000256" key="2">
    <source>
        <dbReference type="ARBA" id="ARBA00023125"/>
    </source>
</evidence>
<keyword evidence="1" id="KW-0805">Transcription regulation</keyword>
<keyword evidence="3" id="KW-0804">Transcription</keyword>
<dbReference type="GO" id="GO:0003677">
    <property type="term" value="F:DNA binding"/>
    <property type="evidence" value="ECO:0007669"/>
    <property type="project" value="UniProtKB-KW"/>
</dbReference>
<evidence type="ECO:0000259" key="5">
    <source>
        <dbReference type="PROSITE" id="PS50042"/>
    </source>
</evidence>
<dbReference type="Gene3D" id="2.60.120.10">
    <property type="entry name" value="Jelly Rolls"/>
    <property type="match status" value="1"/>
</dbReference>
<dbReference type="Pfam" id="PF13545">
    <property type="entry name" value="HTH_Crp_2"/>
    <property type="match status" value="1"/>
</dbReference>
<dbReference type="SUPFAM" id="SSF51206">
    <property type="entry name" value="cAMP-binding domain-like"/>
    <property type="match status" value="1"/>
</dbReference>
<evidence type="ECO:0000259" key="6">
    <source>
        <dbReference type="PROSITE" id="PS51063"/>
    </source>
</evidence>
<dbReference type="PANTHER" id="PTHR24567:SF74">
    <property type="entry name" value="HTH-TYPE TRANSCRIPTIONAL REGULATOR ARCR"/>
    <property type="match status" value="1"/>
</dbReference>
<dbReference type="InterPro" id="IPR036390">
    <property type="entry name" value="WH_DNA-bd_sf"/>
</dbReference>
<dbReference type="GO" id="GO:0003700">
    <property type="term" value="F:DNA-binding transcription factor activity"/>
    <property type="evidence" value="ECO:0007669"/>
    <property type="project" value="TreeGrafter"/>
</dbReference>
<gene>
    <name evidence="7" type="ORF">E4099_18875</name>
</gene>
<dbReference type="AlphaFoldDB" id="A0A4Z0H735"/>
<feature type="domain" description="Cyclic nucleotide-binding" evidence="5">
    <location>
        <begin position="31"/>
        <end position="130"/>
    </location>
</feature>
<dbReference type="InterPro" id="IPR036388">
    <property type="entry name" value="WH-like_DNA-bd_sf"/>
</dbReference>
<evidence type="ECO:0000313" key="8">
    <source>
        <dbReference type="Proteomes" id="UP000297948"/>
    </source>
</evidence>
<dbReference type="Proteomes" id="UP000297948">
    <property type="component" value="Unassembled WGS sequence"/>
</dbReference>
<accession>A0A4Z0H735</accession>
<dbReference type="GO" id="GO:0005829">
    <property type="term" value="C:cytosol"/>
    <property type="evidence" value="ECO:0007669"/>
    <property type="project" value="TreeGrafter"/>
</dbReference>
<dbReference type="InterPro" id="IPR014710">
    <property type="entry name" value="RmlC-like_jellyroll"/>
</dbReference>
<dbReference type="Pfam" id="PF00027">
    <property type="entry name" value="cNMP_binding"/>
    <property type="match status" value="1"/>
</dbReference>
<comment type="caution">
    <text evidence="7">The sequence shown here is derived from an EMBL/GenBank/DDBJ whole genome shotgun (WGS) entry which is preliminary data.</text>
</comment>
<evidence type="ECO:0000256" key="4">
    <source>
        <dbReference type="SAM" id="MobiDB-lite"/>
    </source>
</evidence>
<dbReference type="InterPro" id="IPR050397">
    <property type="entry name" value="Env_Response_Regulators"/>
</dbReference>
<dbReference type="SMART" id="SM00419">
    <property type="entry name" value="HTH_CRP"/>
    <property type="match status" value="1"/>
</dbReference>
<feature type="domain" description="HTH crp-type" evidence="6">
    <location>
        <begin position="165"/>
        <end position="238"/>
    </location>
</feature>
<reference evidence="7 8" key="1">
    <citation type="submission" date="2019-03" db="EMBL/GenBank/DDBJ databases">
        <authorList>
            <person name="Gonzalez-Pimentel J.L."/>
        </authorList>
    </citation>
    <scope>NUCLEOTIDE SEQUENCE [LARGE SCALE GENOMIC DNA]</scope>
    <source>
        <strain evidence="7 8">JCM 31289</strain>
    </source>
</reference>
<dbReference type="SMART" id="SM00100">
    <property type="entry name" value="cNMP"/>
    <property type="match status" value="1"/>
</dbReference>
<evidence type="ECO:0000256" key="1">
    <source>
        <dbReference type="ARBA" id="ARBA00023015"/>
    </source>
</evidence>
<dbReference type="PROSITE" id="PS51063">
    <property type="entry name" value="HTH_CRP_2"/>
    <property type="match status" value="1"/>
</dbReference>
<dbReference type="SUPFAM" id="SSF46785">
    <property type="entry name" value="Winged helix' DNA-binding domain"/>
    <property type="match status" value="1"/>
</dbReference>